<dbReference type="HOGENOM" id="CLU_211838_0_0_1"/>
<dbReference type="AlphaFoldDB" id="A0A0D0DUI4"/>
<evidence type="ECO:0000313" key="4">
    <source>
        <dbReference type="Proteomes" id="UP000054538"/>
    </source>
</evidence>
<keyword evidence="1" id="KW-0238">DNA-binding</keyword>
<dbReference type="Proteomes" id="UP000054538">
    <property type="component" value="Unassembled WGS sequence"/>
</dbReference>
<keyword evidence="4" id="KW-1185">Reference proteome</keyword>
<proteinExistence type="predicted"/>
<name>A0A0D0DUI4_9AGAM</name>
<gene>
    <name evidence="3" type="ORF">PAXRUDRAFT_152248</name>
</gene>
<dbReference type="GO" id="GO:0003677">
    <property type="term" value="F:DNA binding"/>
    <property type="evidence" value="ECO:0007669"/>
    <property type="project" value="UniProtKB-KW"/>
</dbReference>
<evidence type="ECO:0000313" key="3">
    <source>
        <dbReference type="EMBL" id="KIK88624.1"/>
    </source>
</evidence>
<feature type="domain" description="HTH CENPB-type" evidence="2">
    <location>
        <begin position="2"/>
        <end position="48"/>
    </location>
</feature>
<reference evidence="3 4" key="1">
    <citation type="submission" date="2014-04" db="EMBL/GenBank/DDBJ databases">
        <authorList>
            <consortium name="DOE Joint Genome Institute"/>
            <person name="Kuo A."/>
            <person name="Kohler A."/>
            <person name="Jargeat P."/>
            <person name="Nagy L.G."/>
            <person name="Floudas D."/>
            <person name="Copeland A."/>
            <person name="Barry K.W."/>
            <person name="Cichocki N."/>
            <person name="Veneault-Fourrey C."/>
            <person name="LaButti K."/>
            <person name="Lindquist E.A."/>
            <person name="Lipzen A."/>
            <person name="Lundell T."/>
            <person name="Morin E."/>
            <person name="Murat C."/>
            <person name="Sun H."/>
            <person name="Tunlid A."/>
            <person name="Henrissat B."/>
            <person name="Grigoriev I.V."/>
            <person name="Hibbett D.S."/>
            <person name="Martin F."/>
            <person name="Nordberg H.P."/>
            <person name="Cantor M.N."/>
            <person name="Hua S.X."/>
        </authorList>
    </citation>
    <scope>NUCLEOTIDE SEQUENCE [LARGE SCALE GENOMIC DNA]</scope>
    <source>
        <strain evidence="3 4">Ve08.2h10</strain>
    </source>
</reference>
<reference evidence="4" key="2">
    <citation type="submission" date="2015-01" db="EMBL/GenBank/DDBJ databases">
        <title>Evolutionary Origins and Diversification of the Mycorrhizal Mutualists.</title>
        <authorList>
            <consortium name="DOE Joint Genome Institute"/>
            <consortium name="Mycorrhizal Genomics Consortium"/>
            <person name="Kohler A."/>
            <person name="Kuo A."/>
            <person name="Nagy L.G."/>
            <person name="Floudas D."/>
            <person name="Copeland A."/>
            <person name="Barry K.W."/>
            <person name="Cichocki N."/>
            <person name="Veneault-Fourrey C."/>
            <person name="LaButti K."/>
            <person name="Lindquist E.A."/>
            <person name="Lipzen A."/>
            <person name="Lundell T."/>
            <person name="Morin E."/>
            <person name="Murat C."/>
            <person name="Riley R."/>
            <person name="Ohm R."/>
            <person name="Sun H."/>
            <person name="Tunlid A."/>
            <person name="Henrissat B."/>
            <person name="Grigoriev I.V."/>
            <person name="Hibbett D.S."/>
            <person name="Martin F."/>
        </authorList>
    </citation>
    <scope>NUCLEOTIDE SEQUENCE [LARGE SCALE GENOMIC DNA]</scope>
    <source>
        <strain evidence="4">Ve08.2h10</strain>
    </source>
</reference>
<accession>A0A0D0DUI4</accession>
<evidence type="ECO:0000256" key="1">
    <source>
        <dbReference type="ARBA" id="ARBA00023125"/>
    </source>
</evidence>
<organism evidence="3 4">
    <name type="scientific">Paxillus rubicundulus Ve08.2h10</name>
    <dbReference type="NCBI Taxonomy" id="930991"/>
    <lineage>
        <taxon>Eukaryota</taxon>
        <taxon>Fungi</taxon>
        <taxon>Dikarya</taxon>
        <taxon>Basidiomycota</taxon>
        <taxon>Agaricomycotina</taxon>
        <taxon>Agaricomycetes</taxon>
        <taxon>Agaricomycetidae</taxon>
        <taxon>Boletales</taxon>
        <taxon>Paxilineae</taxon>
        <taxon>Paxillaceae</taxon>
        <taxon>Paxillus</taxon>
    </lineage>
</organism>
<dbReference type="InterPro" id="IPR006600">
    <property type="entry name" value="HTH_CenpB_DNA-bd_dom"/>
</dbReference>
<sequence>METRGETMTGPILWEKHKRFEEELEIPEKERLSGKGWLQSFCKTYKIQEHW</sequence>
<dbReference type="EMBL" id="KN825535">
    <property type="protein sequence ID" value="KIK88624.1"/>
    <property type="molecule type" value="Genomic_DNA"/>
</dbReference>
<evidence type="ECO:0000259" key="2">
    <source>
        <dbReference type="Pfam" id="PF03221"/>
    </source>
</evidence>
<dbReference type="InParanoid" id="A0A0D0DUI4"/>
<protein>
    <recommendedName>
        <fullName evidence="2">HTH CENPB-type domain-containing protein</fullName>
    </recommendedName>
</protein>
<dbReference type="Pfam" id="PF03221">
    <property type="entry name" value="HTH_Tnp_Tc5"/>
    <property type="match status" value="1"/>
</dbReference>